<keyword evidence="2" id="KW-1185">Reference proteome</keyword>
<proteinExistence type="predicted"/>
<protein>
    <submittedName>
        <fullName evidence="1">Uncharacterized protein</fullName>
    </submittedName>
</protein>
<dbReference type="Proteomes" id="UP000324222">
    <property type="component" value="Unassembled WGS sequence"/>
</dbReference>
<evidence type="ECO:0000313" key="1">
    <source>
        <dbReference type="EMBL" id="MPC51721.1"/>
    </source>
</evidence>
<gene>
    <name evidence="1" type="ORF">E2C01_045573</name>
</gene>
<dbReference type="EMBL" id="VSRR010010368">
    <property type="protein sequence ID" value="MPC51721.1"/>
    <property type="molecule type" value="Genomic_DNA"/>
</dbReference>
<dbReference type="AlphaFoldDB" id="A0A5B7FW44"/>
<sequence length="467" mass="46157">MCSAKDQCDECSHLSLLQFQAYVKDAKEKKQAKLSSSSSEKCSRRHEPASEAPWASKFVAVESDLAAMKASIAQLPAVLLPPASSSVFSGFADGGASVRLPPLVTGVRGPWFPPNSGPSVEAAGSSGMSFSVTPLPVLALGVSGGQAPSVPSSIPELTVGGVSLRAAQCSAPLPVLSGVPSPAVPTSSMEFSGLGGVSMCVAFLPSLALGVRGVQSPAVSGSSAEFSGFRGVSLSAAPLSSMASAVSVVQTPAVSGASREFSGLSGMSLCAAPLPSVAPGLSGLQAPANSDSSMAGPGVSGLSLCATPLSGKASGVCGEPAPAGPVSSLGLVGGGETGLRGAPLPGGLPGDGNFAGSAGISSMALPHVDLLHGSMSLQVLPQPVDVGMDPGGTVVSQAAATGWPLFSEEVDEVFDDVPSREAGTLDEEGAASFCELITSVREFLGLSMPSSIASTLQTGVERTSESS</sequence>
<name>A0A5B7FW44_PORTR</name>
<reference evidence="1 2" key="1">
    <citation type="submission" date="2019-05" db="EMBL/GenBank/DDBJ databases">
        <title>Another draft genome of Portunus trituberculatus and its Hox gene families provides insights of decapod evolution.</title>
        <authorList>
            <person name="Jeong J.-H."/>
            <person name="Song I."/>
            <person name="Kim S."/>
            <person name="Choi T."/>
            <person name="Kim D."/>
            <person name="Ryu S."/>
            <person name="Kim W."/>
        </authorList>
    </citation>
    <scope>NUCLEOTIDE SEQUENCE [LARGE SCALE GENOMIC DNA]</scope>
    <source>
        <tissue evidence="1">Muscle</tissue>
    </source>
</reference>
<comment type="caution">
    <text evidence="1">The sequence shown here is derived from an EMBL/GenBank/DDBJ whole genome shotgun (WGS) entry which is preliminary data.</text>
</comment>
<accession>A0A5B7FW44</accession>
<organism evidence="1 2">
    <name type="scientific">Portunus trituberculatus</name>
    <name type="common">Swimming crab</name>
    <name type="synonym">Neptunus trituberculatus</name>
    <dbReference type="NCBI Taxonomy" id="210409"/>
    <lineage>
        <taxon>Eukaryota</taxon>
        <taxon>Metazoa</taxon>
        <taxon>Ecdysozoa</taxon>
        <taxon>Arthropoda</taxon>
        <taxon>Crustacea</taxon>
        <taxon>Multicrustacea</taxon>
        <taxon>Malacostraca</taxon>
        <taxon>Eumalacostraca</taxon>
        <taxon>Eucarida</taxon>
        <taxon>Decapoda</taxon>
        <taxon>Pleocyemata</taxon>
        <taxon>Brachyura</taxon>
        <taxon>Eubrachyura</taxon>
        <taxon>Portunoidea</taxon>
        <taxon>Portunidae</taxon>
        <taxon>Portuninae</taxon>
        <taxon>Portunus</taxon>
    </lineage>
</organism>
<evidence type="ECO:0000313" key="2">
    <source>
        <dbReference type="Proteomes" id="UP000324222"/>
    </source>
</evidence>